<dbReference type="Proteomes" id="UP001154272">
    <property type="component" value="Unassembled WGS sequence"/>
</dbReference>
<evidence type="ECO:0000256" key="1">
    <source>
        <dbReference type="ARBA" id="ARBA00022679"/>
    </source>
</evidence>
<dbReference type="InterPro" id="IPR029044">
    <property type="entry name" value="Nucleotide-diphossugar_trans"/>
</dbReference>
<keyword evidence="3" id="KW-1185">Reference proteome</keyword>
<evidence type="ECO:0000313" key="2">
    <source>
        <dbReference type="EMBL" id="CAI3954976.1"/>
    </source>
</evidence>
<reference evidence="2" key="1">
    <citation type="submission" date="2022-10" db="EMBL/GenBank/DDBJ databases">
        <authorList>
            <person name="Botero Cardona J."/>
        </authorList>
    </citation>
    <scope>NUCLEOTIDE SEQUENCE</scope>
    <source>
        <strain evidence="2">R-83534</strain>
    </source>
</reference>
<proteinExistence type="predicted"/>
<dbReference type="PANTHER" id="PTHR32385:SF15">
    <property type="entry name" value="INOSITOL PHOSPHOCERAMIDE MANNOSYLTRANSFERASE 1"/>
    <property type="match status" value="1"/>
</dbReference>
<dbReference type="EMBL" id="CAMXCH010000004">
    <property type="protein sequence ID" value="CAI3954976.1"/>
    <property type="molecule type" value="Genomic_DNA"/>
</dbReference>
<keyword evidence="1" id="KW-0808">Transferase</keyword>
<dbReference type="PANTHER" id="PTHR32385">
    <property type="entry name" value="MANNOSYL PHOSPHORYLINOSITOL CERAMIDE SYNTHASE"/>
    <property type="match status" value="1"/>
</dbReference>
<gene>
    <name evidence="2" type="ORF">R83534S58_LOCUS1947</name>
</gene>
<organism evidence="2 3">
    <name type="scientific">Commensalibacter papalotli</name>
    <name type="common">ex Botero et al. 2024</name>
    <dbReference type="NCBI Taxonomy" id="2972766"/>
    <lineage>
        <taxon>Bacteria</taxon>
        <taxon>Pseudomonadati</taxon>
        <taxon>Pseudomonadota</taxon>
        <taxon>Alphaproteobacteria</taxon>
        <taxon>Acetobacterales</taxon>
        <taxon>Acetobacteraceae</taxon>
    </lineage>
</organism>
<dbReference type="Pfam" id="PF04488">
    <property type="entry name" value="Gly_transf_sug"/>
    <property type="match status" value="1"/>
</dbReference>
<accession>A0ABN8WG67</accession>
<comment type="caution">
    <text evidence="2">The sequence shown here is derived from an EMBL/GenBank/DDBJ whole genome shotgun (WGS) entry which is preliminary data.</text>
</comment>
<dbReference type="SUPFAM" id="SSF53448">
    <property type="entry name" value="Nucleotide-diphospho-sugar transferases"/>
    <property type="match status" value="1"/>
</dbReference>
<protein>
    <submittedName>
        <fullName evidence="2">Mannosyltransferase OCH1 or related enzyme (OCH1)</fullName>
    </submittedName>
</protein>
<evidence type="ECO:0000313" key="3">
    <source>
        <dbReference type="Proteomes" id="UP001154272"/>
    </source>
</evidence>
<dbReference type="Gene3D" id="3.90.550.20">
    <property type="match status" value="1"/>
</dbReference>
<name>A0ABN8WG67_9PROT</name>
<dbReference type="InterPro" id="IPR051706">
    <property type="entry name" value="Glycosyltransferase_domain"/>
</dbReference>
<dbReference type="RefSeq" id="WP_282024558.1">
    <property type="nucleotide sequence ID" value="NZ_CAMXCH010000004.1"/>
</dbReference>
<dbReference type="GO" id="GO:0016757">
    <property type="term" value="F:glycosyltransferase activity"/>
    <property type="evidence" value="ECO:0007669"/>
    <property type="project" value="UniProtKB-KW"/>
</dbReference>
<dbReference type="InterPro" id="IPR007577">
    <property type="entry name" value="GlycoTrfase_DXD_sugar-bd_CS"/>
</dbReference>
<sequence length="275" mass="32615">MFIQEEKEKAKYFKFSLHPQDELEQYLNPRFLSVINEETSIDALQPVNINIPKKIVIFWHEKELPDDVYASIEKIKRYNTEYYVELFHTESAGEFINSHYGQELYYLYERRCVHPSMKSDFFRICYLAKMGGIYIDVDIDCFKSLEEIFKFYEFDCFLFYSKGKPCCIDNDFIACKANNPIISAVLDKIKENLTIKRSFSSVWECTGPGAVSMAILELLMQDILQDDQENRSLEGLRLAPHKFALRAYSHQELEYKKTTEGNWRYFRMPSQLYKL</sequence>
<keyword evidence="2" id="KW-0328">Glycosyltransferase</keyword>